<dbReference type="EMBL" id="UINC01007415">
    <property type="protein sequence ID" value="SVA33186.1"/>
    <property type="molecule type" value="Genomic_DNA"/>
</dbReference>
<proteinExistence type="predicted"/>
<accession>A0A381UYH8</accession>
<gene>
    <name evidence="1" type="ORF">METZ01_LOCUS86040</name>
</gene>
<dbReference type="AlphaFoldDB" id="A0A381UYH8"/>
<organism evidence="1">
    <name type="scientific">marine metagenome</name>
    <dbReference type="NCBI Taxonomy" id="408172"/>
    <lineage>
        <taxon>unclassified sequences</taxon>
        <taxon>metagenomes</taxon>
        <taxon>ecological metagenomes</taxon>
    </lineage>
</organism>
<sequence>MSKLTLREPHRQTHFLQEQKNMTTNLNGDHRHWNLSLVRKYSPTAKKIEVATFYFGRDLDELAPTGLPDVGARLLALSKRGALAPNSDDLEVRRLPLGLISLLKKANLTEEALEVGFHVEMTIQNPGQDDSWSKFVAVAEATRWGRMRGGFRSDTLRATYVEGDTTNTLEFVSLDPWAEKMPPCIWMRAKELPDEILAGVIAEEILSHNIGSQTTLDEFMDLGFESTSCSARELPLPGPPPKGCC</sequence>
<protein>
    <submittedName>
        <fullName evidence="1">Uncharacterized protein</fullName>
    </submittedName>
</protein>
<reference evidence="1" key="1">
    <citation type="submission" date="2018-05" db="EMBL/GenBank/DDBJ databases">
        <authorList>
            <person name="Lanie J.A."/>
            <person name="Ng W.-L."/>
            <person name="Kazmierczak K.M."/>
            <person name="Andrzejewski T.M."/>
            <person name="Davidsen T.M."/>
            <person name="Wayne K.J."/>
            <person name="Tettelin H."/>
            <person name="Glass J.I."/>
            <person name="Rusch D."/>
            <person name="Podicherti R."/>
            <person name="Tsui H.-C.T."/>
            <person name="Winkler M.E."/>
        </authorList>
    </citation>
    <scope>NUCLEOTIDE SEQUENCE</scope>
</reference>
<name>A0A381UYH8_9ZZZZ</name>
<evidence type="ECO:0000313" key="1">
    <source>
        <dbReference type="EMBL" id="SVA33186.1"/>
    </source>
</evidence>